<evidence type="ECO:0000259" key="7">
    <source>
        <dbReference type="SMART" id="SM00198"/>
    </source>
</evidence>
<comment type="similarity">
    <text evidence="2">Belongs to the CRISP family.</text>
</comment>
<evidence type="ECO:0000313" key="9">
    <source>
        <dbReference type="EMBL" id="KAI1238962.1"/>
    </source>
</evidence>
<reference evidence="9" key="3">
    <citation type="submission" date="2022-01" db="EMBL/GenBank/DDBJ databases">
        <authorList>
            <person name="Rubenstein D.R."/>
        </authorList>
    </citation>
    <scope>NUCLEOTIDE SEQUENCE</scope>
    <source>
        <strain evidence="9">SS15</strain>
        <tissue evidence="9">Liver</tissue>
    </source>
</reference>
<dbReference type="InterPro" id="IPR001283">
    <property type="entry name" value="CRISP-related"/>
</dbReference>
<gene>
    <name evidence="9" type="ORF">IHE44_0012060</name>
    <name evidence="8" type="ORF">IHE44_002744</name>
</gene>
<comment type="subcellular location">
    <subcellularLocation>
        <location evidence="1">Membrane</location>
    </subcellularLocation>
</comment>
<reference evidence="8" key="1">
    <citation type="submission" date="2020-10" db="EMBL/GenBank/DDBJ databases">
        <title>Feather gene expression reveals the developmental basis of iridescence in African starlings.</title>
        <authorList>
            <person name="Rubenstein D.R."/>
        </authorList>
    </citation>
    <scope>NUCLEOTIDE SEQUENCE</scope>
    <source>
        <strain evidence="8">SS15</strain>
        <tissue evidence="8">Liver</tissue>
    </source>
</reference>
<dbReference type="PROSITE" id="PS01010">
    <property type="entry name" value="CRISP_2"/>
    <property type="match status" value="2"/>
</dbReference>
<evidence type="ECO:0000256" key="2">
    <source>
        <dbReference type="ARBA" id="ARBA00009923"/>
    </source>
</evidence>
<evidence type="ECO:0000256" key="3">
    <source>
        <dbReference type="ARBA" id="ARBA00022729"/>
    </source>
</evidence>
<feature type="domain" description="SCP" evidence="7">
    <location>
        <begin position="34"/>
        <end position="185"/>
    </location>
</feature>
<evidence type="ECO:0000313" key="8">
    <source>
        <dbReference type="EMBL" id="KAG0127629.1"/>
    </source>
</evidence>
<comment type="caution">
    <text evidence="8">The sequence shown here is derived from an EMBL/GenBank/DDBJ whole genome shotgun (WGS) entry which is preliminary data.</text>
</comment>
<feature type="signal peptide" evidence="6">
    <location>
        <begin position="1"/>
        <end position="21"/>
    </location>
</feature>
<feature type="compositionally biased region" description="Low complexity" evidence="5">
    <location>
        <begin position="234"/>
        <end position="246"/>
    </location>
</feature>
<dbReference type="PRINTS" id="PR00838">
    <property type="entry name" value="V5ALLERGEN"/>
</dbReference>
<dbReference type="Pfam" id="PF00188">
    <property type="entry name" value="CAP"/>
    <property type="match status" value="2"/>
</dbReference>
<organism evidence="8">
    <name type="scientific">Lamprotornis superbus</name>
    <dbReference type="NCBI Taxonomy" id="245042"/>
    <lineage>
        <taxon>Eukaryota</taxon>
        <taxon>Metazoa</taxon>
        <taxon>Chordata</taxon>
        <taxon>Craniata</taxon>
        <taxon>Vertebrata</taxon>
        <taxon>Euteleostomi</taxon>
        <taxon>Archelosauria</taxon>
        <taxon>Archosauria</taxon>
        <taxon>Dinosauria</taxon>
        <taxon>Saurischia</taxon>
        <taxon>Theropoda</taxon>
        <taxon>Coelurosauria</taxon>
        <taxon>Aves</taxon>
        <taxon>Neognathae</taxon>
        <taxon>Neoaves</taxon>
        <taxon>Telluraves</taxon>
        <taxon>Australaves</taxon>
        <taxon>Passeriformes</taxon>
        <taxon>Sturnidae</taxon>
        <taxon>Lamprotornis</taxon>
    </lineage>
</organism>
<evidence type="ECO:0000256" key="4">
    <source>
        <dbReference type="ARBA" id="ARBA00023136"/>
    </source>
</evidence>
<name>A0A835U0L1_9PASS</name>
<evidence type="ECO:0000256" key="1">
    <source>
        <dbReference type="ARBA" id="ARBA00004370"/>
    </source>
</evidence>
<dbReference type="OrthoDB" id="43654at2759"/>
<dbReference type="InterPro" id="IPR018244">
    <property type="entry name" value="Allrgn_V5/Tpx1_CS"/>
</dbReference>
<feature type="domain" description="SCP" evidence="7">
    <location>
        <begin position="298"/>
        <end position="448"/>
    </location>
</feature>
<keyword evidence="10" id="KW-1185">Reference proteome</keyword>
<feature type="region of interest" description="Disordered" evidence="5">
    <location>
        <begin position="231"/>
        <end position="298"/>
    </location>
</feature>
<dbReference type="InterPro" id="IPR014044">
    <property type="entry name" value="CAP_dom"/>
</dbReference>
<evidence type="ECO:0000256" key="5">
    <source>
        <dbReference type="SAM" id="MobiDB-lite"/>
    </source>
</evidence>
<dbReference type="EMBL" id="JADDUC020000005">
    <property type="protein sequence ID" value="KAI1238962.1"/>
    <property type="molecule type" value="Genomic_DNA"/>
</dbReference>
<feature type="chain" id="PRO_5032702521" evidence="6">
    <location>
        <begin position="22"/>
        <end position="493"/>
    </location>
</feature>
<accession>A0A835U0L1</accession>
<dbReference type="PRINTS" id="PR00837">
    <property type="entry name" value="V5TPXLIKE"/>
</dbReference>
<dbReference type="PROSITE" id="PS01009">
    <property type="entry name" value="CRISP_1"/>
    <property type="match status" value="2"/>
</dbReference>
<keyword evidence="3 6" id="KW-0732">Signal</keyword>
<dbReference type="Gene3D" id="3.40.33.10">
    <property type="entry name" value="CAP"/>
    <property type="match status" value="2"/>
</dbReference>
<feature type="compositionally biased region" description="Low complexity" evidence="5">
    <location>
        <begin position="280"/>
        <end position="290"/>
    </location>
</feature>
<dbReference type="GO" id="GO:0005576">
    <property type="term" value="C:extracellular region"/>
    <property type="evidence" value="ECO:0007669"/>
    <property type="project" value="InterPro"/>
</dbReference>
<dbReference type="InterPro" id="IPR035940">
    <property type="entry name" value="CAP_sf"/>
</dbReference>
<protein>
    <submittedName>
        <fullName evidence="8">Glioma pathogenesis-related protein 1</fullName>
    </submittedName>
</protein>
<sequence>MKITFFFAALFLLDFFTFFHAYLQYPLPDIEDAKFIEDCVRAHNTFRSKVNPQASNMLRMSWDAALAKTAKAWAKKCKFDHNTCLKIPGKMHPTFPFVGENIWTGTAHIFSVDAALKSWFNEVSSYDFSTNTCTNKCGHYTQVIWAESYKVGCAVHFCNTVENFPGLFKAAHFVCNYGPAGNYPRKPYKEGQPCSRCRNEKCVDKLCGKTKVIKTDSDTAPSGVPLRCVVQRASKSSSTGSRVSNSTLDSGGARPIRARSSRGPHSAGLGREQRRHRARPAAPAVRAATPSCPQADEGLTEDCVQTHNTLRTRVDPPASNMRYMTWDPDLAKTAKAWAKKCIFKHNIHLKERGKVHPRFSSAGENIWTGSVSVFTVKTALASWFHEVEHYDYDTNKCSRLCGHYTQVVWATSYKVGCAVHFCPQVAHISIRNAAHFVCNYGPPGNYPVRPYKTGDACSECGGDQCANKLCRDAERDKVIDPAIMFLTLEKLLF</sequence>
<dbReference type="SMART" id="SM00198">
    <property type="entry name" value="SCP"/>
    <property type="match status" value="2"/>
</dbReference>
<dbReference type="AlphaFoldDB" id="A0A835U0L1"/>
<evidence type="ECO:0000313" key="10">
    <source>
        <dbReference type="Proteomes" id="UP000618051"/>
    </source>
</evidence>
<reference evidence="9 10" key="2">
    <citation type="journal article" date="2021" name="J. Hered.">
        <title>Feather Gene Expression Elucidates the Developmental Basis of Plumage Iridescence in African Starlings.</title>
        <authorList>
            <person name="Rubenstein D.R."/>
            <person name="Corvelo A."/>
            <person name="MacManes M.D."/>
            <person name="Maia R."/>
            <person name="Narzisi G."/>
            <person name="Rousaki A."/>
            <person name="Vandenabeele P."/>
            <person name="Shawkey M.D."/>
            <person name="Solomon J."/>
        </authorList>
    </citation>
    <scope>NUCLEOTIDE SEQUENCE [LARGE SCALE GENOMIC DNA]</scope>
    <source>
        <strain evidence="9">SS15</strain>
    </source>
</reference>
<dbReference type="EMBL" id="JADDUC010000015">
    <property type="protein sequence ID" value="KAG0127629.1"/>
    <property type="molecule type" value="Genomic_DNA"/>
</dbReference>
<dbReference type="InterPro" id="IPR002413">
    <property type="entry name" value="V5_allergen-like"/>
</dbReference>
<dbReference type="SUPFAM" id="SSF55797">
    <property type="entry name" value="PR-1-like"/>
    <property type="match status" value="2"/>
</dbReference>
<keyword evidence="4" id="KW-0472">Membrane</keyword>
<dbReference type="GO" id="GO:0016020">
    <property type="term" value="C:membrane"/>
    <property type="evidence" value="ECO:0007669"/>
    <property type="project" value="UniProtKB-SubCell"/>
</dbReference>
<dbReference type="PANTHER" id="PTHR10334">
    <property type="entry name" value="CYSTEINE-RICH SECRETORY PROTEIN-RELATED"/>
    <property type="match status" value="1"/>
</dbReference>
<dbReference type="FunFam" id="3.40.33.10:FF:000008">
    <property type="entry name" value="GLI pathogenesis-related 1 (Glioma)"/>
    <property type="match status" value="2"/>
</dbReference>
<evidence type="ECO:0000256" key="6">
    <source>
        <dbReference type="SAM" id="SignalP"/>
    </source>
</evidence>
<proteinExistence type="inferred from homology"/>
<dbReference type="Proteomes" id="UP000618051">
    <property type="component" value="Unassembled WGS sequence"/>
</dbReference>